<reference evidence="1 2" key="1">
    <citation type="submission" date="2018-08" db="EMBL/GenBank/DDBJ databases">
        <title>Sequencing the genomes of 1000 actinobacteria strains.</title>
        <authorList>
            <person name="Klenk H.-P."/>
        </authorList>
    </citation>
    <scope>NUCLEOTIDE SEQUENCE [LARGE SCALE GENOMIC DNA]</scope>
    <source>
        <strain evidence="1 2">DSM 43927</strain>
    </source>
</reference>
<dbReference type="EMBL" id="QTTT01000001">
    <property type="protein sequence ID" value="REE98424.1"/>
    <property type="molecule type" value="Genomic_DNA"/>
</dbReference>
<dbReference type="Proteomes" id="UP000256661">
    <property type="component" value="Unassembled WGS sequence"/>
</dbReference>
<name>A0A3D9T0U5_9ACTN</name>
<organism evidence="1 2">
    <name type="scientific">Thermomonospora umbrina</name>
    <dbReference type="NCBI Taxonomy" id="111806"/>
    <lineage>
        <taxon>Bacteria</taxon>
        <taxon>Bacillati</taxon>
        <taxon>Actinomycetota</taxon>
        <taxon>Actinomycetes</taxon>
        <taxon>Streptosporangiales</taxon>
        <taxon>Thermomonosporaceae</taxon>
        <taxon>Thermomonospora</taxon>
    </lineage>
</organism>
<accession>A0A3D9T0U5</accession>
<comment type="caution">
    <text evidence="1">The sequence shown here is derived from an EMBL/GenBank/DDBJ whole genome shotgun (WGS) entry which is preliminary data.</text>
</comment>
<dbReference type="AlphaFoldDB" id="A0A3D9T0U5"/>
<evidence type="ECO:0000313" key="2">
    <source>
        <dbReference type="Proteomes" id="UP000256661"/>
    </source>
</evidence>
<dbReference type="SUPFAM" id="SSF54593">
    <property type="entry name" value="Glyoxalase/Bleomycin resistance protein/Dihydroxybiphenyl dioxygenase"/>
    <property type="match status" value="1"/>
</dbReference>
<keyword evidence="2" id="KW-1185">Reference proteome</keyword>
<proteinExistence type="predicted"/>
<protein>
    <submittedName>
        <fullName evidence="1">Uncharacterized protein</fullName>
    </submittedName>
</protein>
<gene>
    <name evidence="1" type="ORF">DFJ69_3913</name>
</gene>
<sequence>MRGAPCPGSVESVMCTCAWTTPAGFSIRAPGIRSAFLRDPDGSVFQVYAFEPLVRRAMP</sequence>
<dbReference type="InterPro" id="IPR029068">
    <property type="entry name" value="Glyas_Bleomycin-R_OHBP_Dase"/>
</dbReference>
<evidence type="ECO:0000313" key="1">
    <source>
        <dbReference type="EMBL" id="REE98424.1"/>
    </source>
</evidence>